<evidence type="ECO:0000313" key="5">
    <source>
        <dbReference type="EMBL" id="CAD8175775.1"/>
    </source>
</evidence>
<feature type="coiled-coil region" evidence="3">
    <location>
        <begin position="217"/>
        <end position="251"/>
    </location>
</feature>
<name>A0A8S1VHC1_9CILI</name>
<dbReference type="AlphaFoldDB" id="A0A8S1VHC1"/>
<evidence type="ECO:0000256" key="4">
    <source>
        <dbReference type="SAM" id="MobiDB-lite"/>
    </source>
</evidence>
<reference evidence="5" key="1">
    <citation type="submission" date="2021-01" db="EMBL/GenBank/DDBJ databases">
        <authorList>
            <consortium name="Genoscope - CEA"/>
            <person name="William W."/>
        </authorList>
    </citation>
    <scope>NUCLEOTIDE SEQUENCE</scope>
</reference>
<keyword evidence="1" id="KW-0677">Repeat</keyword>
<organism evidence="5 6">
    <name type="scientific">Paramecium pentaurelia</name>
    <dbReference type="NCBI Taxonomy" id="43138"/>
    <lineage>
        <taxon>Eukaryota</taxon>
        <taxon>Sar</taxon>
        <taxon>Alveolata</taxon>
        <taxon>Ciliophora</taxon>
        <taxon>Intramacronucleata</taxon>
        <taxon>Oligohymenophorea</taxon>
        <taxon>Peniculida</taxon>
        <taxon>Parameciidae</taxon>
        <taxon>Paramecium</taxon>
    </lineage>
</organism>
<keyword evidence="2" id="KW-0802">TPR repeat</keyword>
<accession>A0A8S1VHC1</accession>
<protein>
    <recommendedName>
        <fullName evidence="7">Tetratricopeptide repeat protein</fullName>
    </recommendedName>
</protein>
<keyword evidence="3" id="KW-0175">Coiled coil</keyword>
<dbReference type="Proteomes" id="UP000689195">
    <property type="component" value="Unassembled WGS sequence"/>
</dbReference>
<evidence type="ECO:0000256" key="1">
    <source>
        <dbReference type="ARBA" id="ARBA00022737"/>
    </source>
</evidence>
<sequence length="485" mass="57256">MIKINCNQLFSNLALLLCDIGRIDRAIIDCNQMIRINKNDGNAYFNCCIEHFEKRIRNKQALNYNKKIEINSIYSRALINRSEILIKCQVYYFGESKKKQKKTVFLVYKYVQVILLISQQLEICIIKIFNIKKNVTWRSSQTELIDRYICFIKLQLQILEEIECDIIKAKKQISLLPNSSAQDQNQVNEYFERVERIERSVTVIVLPNNETQRPEMQQNMIKQFQNIQQQLKELQKQFQKQNEVINRIQNLDNIQIEFMMEELKKPKNKQILLLYACFRKFQKINFKQIKMPLLKVLQKKVLSLIQNSLKAGSKNLELLPIIGGAFNIINSVLDYGVEYQKEAKFKSRIILLINIMKIFAATLTELEKEIQFAAIKLSKFEEPGLREIQISKFIQFVEKLSLLENSSEQYSRDPYWKKGTADSLKLQKYLEENNDMIIIEDQDKKLRQILIDALLKNYNSISNKMNKSENKTSKNKEDNNKCNIQ</sequence>
<evidence type="ECO:0000313" key="6">
    <source>
        <dbReference type="Proteomes" id="UP000689195"/>
    </source>
</evidence>
<gene>
    <name evidence="5" type="ORF">PPENT_87.1.T0640006</name>
</gene>
<dbReference type="PANTHER" id="PTHR44858">
    <property type="entry name" value="TETRATRICOPEPTIDE REPEAT PROTEIN 6"/>
    <property type="match status" value="1"/>
</dbReference>
<proteinExistence type="predicted"/>
<keyword evidence="6" id="KW-1185">Reference proteome</keyword>
<feature type="region of interest" description="Disordered" evidence="4">
    <location>
        <begin position="465"/>
        <end position="485"/>
    </location>
</feature>
<evidence type="ECO:0000256" key="2">
    <source>
        <dbReference type="ARBA" id="ARBA00022803"/>
    </source>
</evidence>
<dbReference type="EMBL" id="CAJJDO010000064">
    <property type="protein sequence ID" value="CAD8175775.1"/>
    <property type="molecule type" value="Genomic_DNA"/>
</dbReference>
<evidence type="ECO:0000256" key="3">
    <source>
        <dbReference type="SAM" id="Coils"/>
    </source>
</evidence>
<dbReference type="InterPro" id="IPR050498">
    <property type="entry name" value="Ycf3"/>
</dbReference>
<comment type="caution">
    <text evidence="5">The sequence shown here is derived from an EMBL/GenBank/DDBJ whole genome shotgun (WGS) entry which is preliminary data.</text>
</comment>
<feature type="compositionally biased region" description="Basic and acidic residues" evidence="4">
    <location>
        <begin position="466"/>
        <end position="485"/>
    </location>
</feature>
<dbReference type="PANTHER" id="PTHR44858:SF1">
    <property type="entry name" value="UDP-N-ACETYLGLUCOSAMINE--PEPTIDE N-ACETYLGLUCOSAMINYLTRANSFERASE SPINDLY-RELATED"/>
    <property type="match status" value="1"/>
</dbReference>
<evidence type="ECO:0008006" key="7">
    <source>
        <dbReference type="Google" id="ProtNLM"/>
    </source>
</evidence>